<name>A0A2W4WI54_9CYAN</name>
<keyword evidence="2" id="KW-0255">Endonuclease</keyword>
<organism evidence="2 3">
    <name type="scientific">Pseudanabaena frigida</name>
    <dbReference type="NCBI Taxonomy" id="945775"/>
    <lineage>
        <taxon>Bacteria</taxon>
        <taxon>Bacillati</taxon>
        <taxon>Cyanobacteriota</taxon>
        <taxon>Cyanophyceae</taxon>
        <taxon>Pseudanabaenales</taxon>
        <taxon>Pseudanabaenaceae</taxon>
        <taxon>Pseudanabaena</taxon>
    </lineage>
</organism>
<dbReference type="EMBL" id="QBML01000003">
    <property type="protein sequence ID" value="PZO44210.1"/>
    <property type="molecule type" value="Genomic_DNA"/>
</dbReference>
<sequence length="219" mass="24714">MVAIVETEKVSSQSFILKEWISATWEDFLQISQAASNDKAKFYYFQGSYYSEMGVGADHAFVNTVVIILISLYCMKRNILAKGYTNCSYRKVGIRECQPDISYYVGDRTQNAPQSSAIVDLDESLPPDIVIEIADTSLGYDLGAKRLLYEEVRVGEYWVIDVQNMKITAFRILQGLGSERITESSVLGGLRLSLLEEALQRSREIDNSQIGSWFMEQLG</sequence>
<dbReference type="Proteomes" id="UP000249467">
    <property type="component" value="Unassembled WGS sequence"/>
</dbReference>
<keyword evidence="2" id="KW-0540">Nuclease</keyword>
<feature type="domain" description="Putative restriction endonuclease" evidence="1">
    <location>
        <begin position="25"/>
        <end position="200"/>
    </location>
</feature>
<dbReference type="PANTHER" id="PTHR35400:SF1">
    <property type="entry name" value="SLR1083 PROTEIN"/>
    <property type="match status" value="1"/>
</dbReference>
<dbReference type="CDD" id="cd06260">
    <property type="entry name" value="DUF820-like"/>
    <property type="match status" value="1"/>
</dbReference>
<dbReference type="SUPFAM" id="SSF52980">
    <property type="entry name" value="Restriction endonuclease-like"/>
    <property type="match status" value="1"/>
</dbReference>
<dbReference type="InterPro" id="IPR011335">
    <property type="entry name" value="Restrct_endonuc-II-like"/>
</dbReference>
<protein>
    <submittedName>
        <fullName evidence="2">Uma2 family endonuclease</fullName>
    </submittedName>
</protein>
<comment type="caution">
    <text evidence="2">The sequence shown here is derived from an EMBL/GenBank/DDBJ whole genome shotgun (WGS) entry which is preliminary data.</text>
</comment>
<evidence type="ECO:0000313" key="2">
    <source>
        <dbReference type="EMBL" id="PZO44210.1"/>
    </source>
</evidence>
<proteinExistence type="predicted"/>
<dbReference type="AlphaFoldDB" id="A0A2W4WI54"/>
<evidence type="ECO:0000259" key="1">
    <source>
        <dbReference type="Pfam" id="PF05685"/>
    </source>
</evidence>
<keyword evidence="2" id="KW-0378">Hydrolase</keyword>
<accession>A0A2W4WI54</accession>
<gene>
    <name evidence="2" type="ORF">DCF19_03145</name>
</gene>
<dbReference type="PANTHER" id="PTHR35400">
    <property type="entry name" value="SLR1083 PROTEIN"/>
    <property type="match status" value="1"/>
</dbReference>
<dbReference type="InterPro" id="IPR008538">
    <property type="entry name" value="Uma2"/>
</dbReference>
<reference evidence="2 3" key="2">
    <citation type="submission" date="2018-06" db="EMBL/GenBank/DDBJ databases">
        <title>Metagenomic assembly of (sub)arctic Cyanobacteria and their associated microbiome from non-axenic cultures.</title>
        <authorList>
            <person name="Baurain D."/>
        </authorList>
    </citation>
    <scope>NUCLEOTIDE SEQUENCE [LARGE SCALE GENOMIC DNA]</scope>
    <source>
        <strain evidence="2">ULC066bin1</strain>
    </source>
</reference>
<dbReference type="Gene3D" id="3.90.1570.10">
    <property type="entry name" value="tt1808, chain A"/>
    <property type="match status" value="1"/>
</dbReference>
<dbReference type="Pfam" id="PF05685">
    <property type="entry name" value="Uma2"/>
    <property type="match status" value="1"/>
</dbReference>
<evidence type="ECO:0000313" key="3">
    <source>
        <dbReference type="Proteomes" id="UP000249467"/>
    </source>
</evidence>
<reference evidence="2 3" key="1">
    <citation type="submission" date="2018-04" db="EMBL/GenBank/DDBJ databases">
        <authorList>
            <person name="Go L.Y."/>
            <person name="Mitchell J.A."/>
        </authorList>
    </citation>
    <scope>NUCLEOTIDE SEQUENCE [LARGE SCALE GENOMIC DNA]</scope>
    <source>
        <strain evidence="2">ULC066bin1</strain>
    </source>
</reference>
<dbReference type="GO" id="GO:0004519">
    <property type="term" value="F:endonuclease activity"/>
    <property type="evidence" value="ECO:0007669"/>
    <property type="project" value="UniProtKB-KW"/>
</dbReference>
<dbReference type="InterPro" id="IPR012296">
    <property type="entry name" value="Nuclease_put_TT1808"/>
</dbReference>